<organism evidence="6 7">
    <name type="scientific">Novipirellula caenicola</name>
    <dbReference type="NCBI Taxonomy" id="1536901"/>
    <lineage>
        <taxon>Bacteria</taxon>
        <taxon>Pseudomonadati</taxon>
        <taxon>Planctomycetota</taxon>
        <taxon>Planctomycetia</taxon>
        <taxon>Pirellulales</taxon>
        <taxon>Pirellulaceae</taxon>
        <taxon>Novipirellula</taxon>
    </lineage>
</organism>
<gene>
    <name evidence="6" type="ORF">Rcae01_05371</name>
</gene>
<comment type="caution">
    <text evidence="6">The sequence shown here is derived from an EMBL/GenBank/DDBJ whole genome shotgun (WGS) entry which is preliminary data.</text>
</comment>
<dbReference type="SUPFAM" id="SSF88946">
    <property type="entry name" value="Sigma2 domain of RNA polymerase sigma factors"/>
    <property type="match status" value="1"/>
</dbReference>
<dbReference type="Proteomes" id="UP001416858">
    <property type="component" value="Unassembled WGS sequence"/>
</dbReference>
<dbReference type="PANTHER" id="PTHR43133">
    <property type="entry name" value="RNA POLYMERASE ECF-TYPE SIGMA FACTO"/>
    <property type="match status" value="1"/>
</dbReference>
<evidence type="ECO:0000256" key="3">
    <source>
        <dbReference type="ARBA" id="ARBA00023082"/>
    </source>
</evidence>
<keyword evidence="4" id="KW-0804">Transcription</keyword>
<dbReference type="InterPro" id="IPR013325">
    <property type="entry name" value="RNA_pol_sigma_r2"/>
</dbReference>
<name>A0ABP9VXP1_9BACT</name>
<accession>A0ABP9VXP1</accession>
<dbReference type="SUPFAM" id="SSF88659">
    <property type="entry name" value="Sigma3 and sigma4 domains of RNA polymerase sigma factors"/>
    <property type="match status" value="1"/>
</dbReference>
<dbReference type="CDD" id="cd06171">
    <property type="entry name" value="Sigma70_r4"/>
    <property type="match status" value="1"/>
</dbReference>
<feature type="domain" description="RNA polymerase sigma factor 70 region 4 type 2" evidence="5">
    <location>
        <begin position="130"/>
        <end position="183"/>
    </location>
</feature>
<dbReference type="InterPro" id="IPR036388">
    <property type="entry name" value="WH-like_DNA-bd_sf"/>
</dbReference>
<comment type="similarity">
    <text evidence="1">Belongs to the sigma-70 factor family. ECF subfamily.</text>
</comment>
<evidence type="ECO:0000259" key="5">
    <source>
        <dbReference type="Pfam" id="PF08281"/>
    </source>
</evidence>
<dbReference type="InterPro" id="IPR014284">
    <property type="entry name" value="RNA_pol_sigma-70_dom"/>
</dbReference>
<evidence type="ECO:0000256" key="4">
    <source>
        <dbReference type="ARBA" id="ARBA00023163"/>
    </source>
</evidence>
<evidence type="ECO:0000313" key="7">
    <source>
        <dbReference type="Proteomes" id="UP001416858"/>
    </source>
</evidence>
<dbReference type="EMBL" id="BAABRO010000017">
    <property type="protein sequence ID" value="GAA5509866.1"/>
    <property type="molecule type" value="Genomic_DNA"/>
</dbReference>
<evidence type="ECO:0000256" key="2">
    <source>
        <dbReference type="ARBA" id="ARBA00023015"/>
    </source>
</evidence>
<dbReference type="InterPro" id="IPR013249">
    <property type="entry name" value="RNA_pol_sigma70_r4_t2"/>
</dbReference>
<dbReference type="InterPro" id="IPR013324">
    <property type="entry name" value="RNA_pol_sigma_r3/r4-like"/>
</dbReference>
<keyword evidence="7" id="KW-1185">Reference proteome</keyword>
<dbReference type="Gene3D" id="1.10.1740.10">
    <property type="match status" value="1"/>
</dbReference>
<dbReference type="NCBIfam" id="TIGR02937">
    <property type="entry name" value="sigma70-ECF"/>
    <property type="match status" value="1"/>
</dbReference>
<dbReference type="InterPro" id="IPR039425">
    <property type="entry name" value="RNA_pol_sigma-70-like"/>
</dbReference>
<keyword evidence="3" id="KW-0731">Sigma factor</keyword>
<sequence length="188" mass="21268">MSLSEVDRQFLQRCLERAPRAWQNFVDRFLGLVVHVANHTAESRGITLDQSTRDDLVAEVFLALIANDFGVLRRFRRNCSLATYLTVVARRVIARRLATSQIGPQTASQLETVNQEAVSDNGHQSRIENREEVQQLMLRLDPQEANVVRMYHLEGKSYQEISQSVGMAENSIGPVLSRARSKMRGEAS</sequence>
<evidence type="ECO:0000313" key="6">
    <source>
        <dbReference type="EMBL" id="GAA5509866.1"/>
    </source>
</evidence>
<proteinExistence type="inferred from homology"/>
<dbReference type="Gene3D" id="1.10.10.10">
    <property type="entry name" value="Winged helix-like DNA-binding domain superfamily/Winged helix DNA-binding domain"/>
    <property type="match status" value="1"/>
</dbReference>
<keyword evidence="2" id="KW-0805">Transcription regulation</keyword>
<dbReference type="PANTHER" id="PTHR43133:SF51">
    <property type="entry name" value="RNA POLYMERASE SIGMA FACTOR"/>
    <property type="match status" value="1"/>
</dbReference>
<reference evidence="6 7" key="1">
    <citation type="submission" date="2024-02" db="EMBL/GenBank/DDBJ databases">
        <title>Rhodopirellula caenicola NBRC 110016.</title>
        <authorList>
            <person name="Ichikawa N."/>
            <person name="Katano-Makiyama Y."/>
            <person name="Hidaka K."/>
        </authorList>
    </citation>
    <scope>NUCLEOTIDE SEQUENCE [LARGE SCALE GENOMIC DNA]</scope>
    <source>
        <strain evidence="6 7">NBRC 110016</strain>
    </source>
</reference>
<dbReference type="Pfam" id="PF08281">
    <property type="entry name" value="Sigma70_r4_2"/>
    <property type="match status" value="1"/>
</dbReference>
<dbReference type="RefSeq" id="WP_345687301.1">
    <property type="nucleotide sequence ID" value="NZ_BAABRO010000017.1"/>
</dbReference>
<evidence type="ECO:0000256" key="1">
    <source>
        <dbReference type="ARBA" id="ARBA00010641"/>
    </source>
</evidence>
<protein>
    <recommendedName>
        <fullName evidence="5">RNA polymerase sigma factor 70 region 4 type 2 domain-containing protein</fullName>
    </recommendedName>
</protein>